<dbReference type="Gene3D" id="3.30.700.10">
    <property type="entry name" value="Glycoprotein, Type 4 Pilin"/>
    <property type="match status" value="1"/>
</dbReference>
<keyword evidence="3 10" id="KW-1003">Cell membrane</keyword>
<gene>
    <name evidence="11" type="primary">comGC</name>
    <name evidence="11" type="ORF">ACFFHM_10875</name>
</gene>
<dbReference type="Pfam" id="PF07963">
    <property type="entry name" value="N_methyl"/>
    <property type="match status" value="1"/>
</dbReference>
<dbReference type="PRINTS" id="PR00813">
    <property type="entry name" value="BCTERIALGSPG"/>
</dbReference>
<evidence type="ECO:0000256" key="4">
    <source>
        <dbReference type="ARBA" id="ARBA00022481"/>
    </source>
</evidence>
<keyword evidence="7 10" id="KW-0472">Membrane</keyword>
<dbReference type="InterPro" id="IPR016940">
    <property type="entry name" value="ComGC"/>
</dbReference>
<evidence type="ECO:0000256" key="7">
    <source>
        <dbReference type="ARBA" id="ARBA00023136"/>
    </source>
</evidence>
<evidence type="ECO:0000256" key="9">
    <source>
        <dbReference type="ARBA" id="ARBA00043982"/>
    </source>
</evidence>
<dbReference type="SUPFAM" id="SSF54523">
    <property type="entry name" value="Pili subunits"/>
    <property type="match status" value="1"/>
</dbReference>
<dbReference type="EMBL" id="JBHLUX010000028">
    <property type="protein sequence ID" value="MFC0470966.1"/>
    <property type="molecule type" value="Genomic_DNA"/>
</dbReference>
<keyword evidence="5 10" id="KW-0812">Transmembrane</keyword>
<feature type="transmembrane region" description="Helical" evidence="10">
    <location>
        <begin position="6"/>
        <end position="27"/>
    </location>
</feature>
<keyword evidence="4" id="KW-0488">Methylation</keyword>
<comment type="caution">
    <text evidence="11">The sequence shown here is derived from an EMBL/GenBank/DDBJ whole genome shotgun (WGS) entry which is preliminary data.</text>
</comment>
<dbReference type="PIRSF" id="PIRSF029928">
    <property type="entry name" value="Late_competence_ComGC"/>
    <property type="match status" value="1"/>
</dbReference>
<dbReference type="Proteomes" id="UP001589838">
    <property type="component" value="Unassembled WGS sequence"/>
</dbReference>
<organism evidence="11 12">
    <name type="scientific">Halalkalibacter kiskunsagensis</name>
    <dbReference type="NCBI Taxonomy" id="1548599"/>
    <lineage>
        <taxon>Bacteria</taxon>
        <taxon>Bacillati</taxon>
        <taxon>Bacillota</taxon>
        <taxon>Bacilli</taxon>
        <taxon>Bacillales</taxon>
        <taxon>Bacillaceae</taxon>
        <taxon>Halalkalibacter</taxon>
    </lineage>
</organism>
<evidence type="ECO:0000256" key="8">
    <source>
        <dbReference type="ARBA" id="ARBA00023287"/>
    </source>
</evidence>
<evidence type="ECO:0000313" key="11">
    <source>
        <dbReference type="EMBL" id="MFC0470966.1"/>
    </source>
</evidence>
<protein>
    <recommendedName>
        <fullName evidence="10">ComG operon protein 3</fullName>
    </recommendedName>
</protein>
<accession>A0ABV6KCD9</accession>
<dbReference type="NCBIfam" id="TIGR02532">
    <property type="entry name" value="IV_pilin_GFxxxE"/>
    <property type="match status" value="1"/>
</dbReference>
<evidence type="ECO:0000313" key="12">
    <source>
        <dbReference type="Proteomes" id="UP001589838"/>
    </source>
</evidence>
<evidence type="ECO:0000256" key="5">
    <source>
        <dbReference type="ARBA" id="ARBA00022692"/>
    </source>
</evidence>
<evidence type="ECO:0000256" key="3">
    <source>
        <dbReference type="ARBA" id="ARBA00022475"/>
    </source>
</evidence>
<sequence>MNNEKGFTLIEMLVVLMIISVLLLIAVPNMMKNNDVAASKGCEATVKLLQSQVHAYNLENPKEPLTKLNTLVEKGFVDSIACADGNELTLEDVTNQTSSE</sequence>
<keyword evidence="8 10" id="KW-0178">Competence</keyword>
<keyword evidence="12" id="KW-1185">Reference proteome</keyword>
<evidence type="ECO:0000256" key="2">
    <source>
        <dbReference type="ARBA" id="ARBA00004241"/>
    </source>
</evidence>
<reference evidence="11 12" key="1">
    <citation type="submission" date="2024-09" db="EMBL/GenBank/DDBJ databases">
        <authorList>
            <person name="Sun Q."/>
            <person name="Mori K."/>
        </authorList>
    </citation>
    <scope>NUCLEOTIDE SEQUENCE [LARGE SCALE GENOMIC DNA]</scope>
    <source>
        <strain evidence="11 12">NCAIM B.02610</strain>
    </source>
</reference>
<comment type="subunit">
    <text evidence="10">Homodimer.</text>
</comment>
<dbReference type="PROSITE" id="PS00409">
    <property type="entry name" value="PROKAR_NTER_METHYL"/>
    <property type="match status" value="1"/>
</dbReference>
<dbReference type="InterPro" id="IPR045584">
    <property type="entry name" value="Pilin-like"/>
</dbReference>
<keyword evidence="6 10" id="KW-1133">Transmembrane helix</keyword>
<dbReference type="RefSeq" id="WP_335962496.1">
    <property type="nucleotide sequence ID" value="NZ_JAXBLX010000030.1"/>
</dbReference>
<comment type="subcellular location">
    <subcellularLocation>
        <location evidence="1">Cell membrane</location>
        <topology evidence="1">Single-pass membrane protein</topology>
    </subcellularLocation>
    <subcellularLocation>
        <location evidence="2">Cell surface</location>
    </subcellularLocation>
</comment>
<evidence type="ECO:0000256" key="10">
    <source>
        <dbReference type="PIRNR" id="PIRNR029928"/>
    </source>
</evidence>
<dbReference type="NCBIfam" id="NF040999">
    <property type="entry name" value="pilin_ComGC"/>
    <property type="match status" value="1"/>
</dbReference>
<name>A0ABV6KCD9_9BACI</name>
<keyword evidence="10" id="KW-0813">Transport</keyword>
<proteinExistence type="inferred from homology"/>
<comment type="function">
    <text evidence="10">Required for transformation and DNA binding.</text>
</comment>
<comment type="similarity">
    <text evidence="9 10">Belongs to the ComGC family.</text>
</comment>
<dbReference type="InterPro" id="IPR012902">
    <property type="entry name" value="N_methyl_site"/>
</dbReference>
<evidence type="ECO:0000256" key="6">
    <source>
        <dbReference type="ARBA" id="ARBA00022989"/>
    </source>
</evidence>
<dbReference type="InterPro" id="IPR000983">
    <property type="entry name" value="Bac_GSPG_pilin"/>
</dbReference>
<evidence type="ECO:0000256" key="1">
    <source>
        <dbReference type="ARBA" id="ARBA00004162"/>
    </source>
</evidence>